<evidence type="ECO:0000259" key="5">
    <source>
        <dbReference type="PROSITE" id="PS51149"/>
    </source>
</evidence>
<dbReference type="GO" id="GO:0016829">
    <property type="term" value="F:lyase activity"/>
    <property type="evidence" value="ECO:0007669"/>
    <property type="project" value="UniProtKB-KW"/>
</dbReference>
<dbReference type="InterPro" id="IPR019777">
    <property type="entry name" value="Form_AcTrfase_GR_CS"/>
</dbReference>
<dbReference type="PANTHER" id="PTHR43641:SF2">
    <property type="entry name" value="DEHYDRATASE YBIW-RELATED"/>
    <property type="match status" value="1"/>
</dbReference>
<protein>
    <submittedName>
        <fullName evidence="7">Trans-4-hydroxy-L-proline dehydratase</fullName>
        <ecNumber evidence="7">4.2.1.172</ecNumber>
    </submittedName>
</protein>
<keyword evidence="4" id="KW-0175">Coiled coil</keyword>
<name>A0ABZ3ISR3_9FIRM</name>
<keyword evidence="2 7" id="KW-0456">Lyase</keyword>
<dbReference type="Pfam" id="PF02901">
    <property type="entry name" value="PFL-like"/>
    <property type="match status" value="1"/>
</dbReference>
<evidence type="ECO:0000256" key="3">
    <source>
        <dbReference type="PROSITE-ProRule" id="PRU00493"/>
    </source>
</evidence>
<organism evidence="7 8">
    <name type="scientific">Sporomusa silvacetica DSM 10669</name>
    <dbReference type="NCBI Taxonomy" id="1123289"/>
    <lineage>
        <taxon>Bacteria</taxon>
        <taxon>Bacillati</taxon>
        <taxon>Bacillota</taxon>
        <taxon>Negativicutes</taxon>
        <taxon>Selenomonadales</taxon>
        <taxon>Sporomusaceae</taxon>
        <taxon>Sporomusa</taxon>
    </lineage>
</organism>
<dbReference type="CDD" id="cd01677">
    <property type="entry name" value="PFL2_DhaB_BssA"/>
    <property type="match status" value="1"/>
</dbReference>
<dbReference type="EC" id="4.2.1.172" evidence="7"/>
<dbReference type="SUPFAM" id="SSF51998">
    <property type="entry name" value="PFL-like glycyl radical enzymes"/>
    <property type="match status" value="1"/>
</dbReference>
<feature type="coiled-coil region" evidence="4">
    <location>
        <begin position="244"/>
        <end position="271"/>
    </location>
</feature>
<dbReference type="InterPro" id="IPR051215">
    <property type="entry name" value="GRE"/>
</dbReference>
<dbReference type="EMBL" id="CP155573">
    <property type="protein sequence ID" value="XFO68413.1"/>
    <property type="molecule type" value="Genomic_DNA"/>
</dbReference>
<evidence type="ECO:0000313" key="8">
    <source>
        <dbReference type="Proteomes" id="UP000216752"/>
    </source>
</evidence>
<feature type="modified residue" description="Glycine radical" evidence="3">
    <location>
        <position position="800"/>
    </location>
</feature>
<dbReference type="PROSITE" id="PS00850">
    <property type="entry name" value="GLY_RADICAL_1"/>
    <property type="match status" value="1"/>
</dbReference>
<reference evidence="7" key="1">
    <citation type="submission" date="2024-05" db="EMBL/GenBank/DDBJ databases">
        <title>Isolation and characterization of Sporomusa carbonis sp. nov., a carboxydotrophic hydrogenogen in the genus of Sporomusa isolated from a charcoal burning pile.</title>
        <authorList>
            <person name="Boeer T."/>
            <person name="Rosenbaum F."/>
            <person name="Eysell L."/>
            <person name="Mueller V."/>
            <person name="Daniel R."/>
            <person name="Poehlein A."/>
        </authorList>
    </citation>
    <scope>NUCLEOTIDE SEQUENCE [LARGE SCALE GENOMIC DNA]</scope>
    <source>
        <strain evidence="7">DSM 10669</strain>
    </source>
</reference>
<evidence type="ECO:0000256" key="1">
    <source>
        <dbReference type="ARBA" id="ARBA00022818"/>
    </source>
</evidence>
<dbReference type="InterPro" id="IPR001150">
    <property type="entry name" value="Gly_radical"/>
</dbReference>
<dbReference type="PROSITE" id="PS51554">
    <property type="entry name" value="PFL"/>
    <property type="match status" value="1"/>
</dbReference>
<evidence type="ECO:0000256" key="2">
    <source>
        <dbReference type="ARBA" id="ARBA00023239"/>
    </source>
</evidence>
<dbReference type="RefSeq" id="WP_094606471.1">
    <property type="nucleotide sequence ID" value="NZ_CP155573.1"/>
</dbReference>
<proteinExistence type="predicted"/>
<feature type="domain" description="Glycine radical" evidence="5">
    <location>
        <begin position="702"/>
        <end position="825"/>
    </location>
</feature>
<dbReference type="PROSITE" id="PS51149">
    <property type="entry name" value="GLY_RADICAL_2"/>
    <property type="match status" value="1"/>
</dbReference>
<accession>A0ABZ3ISR3</accession>
<dbReference type="Pfam" id="PF01228">
    <property type="entry name" value="Gly_radical"/>
    <property type="match status" value="1"/>
</dbReference>
<gene>
    <name evidence="7" type="primary">pflD</name>
    <name evidence="7" type="ORF">SPSIL_046360</name>
</gene>
<dbReference type="Proteomes" id="UP000216752">
    <property type="component" value="Chromosome"/>
</dbReference>
<keyword evidence="8" id="KW-1185">Reference proteome</keyword>
<dbReference type="PANTHER" id="PTHR43641">
    <property type="entry name" value="FORMATE ACETYLTRANSFERASE 3-RELATED"/>
    <property type="match status" value="1"/>
</dbReference>
<evidence type="ECO:0000256" key="4">
    <source>
        <dbReference type="SAM" id="Coils"/>
    </source>
</evidence>
<evidence type="ECO:0000259" key="6">
    <source>
        <dbReference type="PROSITE" id="PS51554"/>
    </source>
</evidence>
<keyword evidence="1 3" id="KW-0556">Organic radical</keyword>
<sequence length="825" mass="93889">MSELILSPQEQRIQAEIQGETPLHTRARTADILRSFKDTKPRIDVERAKYFTESFRQTEGEPLLLRWSKALKHIAENSTVYIDDYQLLVGRAGYQGRYGILYPELDGDFLGLAIEQIPTRVESPFTISDADARFVVEEIAPYWQGKTFHENLAQALPKETLKYTYDPKDPLKSRFIVNETASFRSSIQWVHDYEKVLKRGFKGIKTEAEQKLSLLDPLSPVDDREKAPFLQAVVIVCDAIILWANRHAQLAEKLAETKKNLKRKQELLKIAETCRWVPENPARNFREAMQAQWFTQMFSRMEQKTGTIISNGRMDQYLYSYYQQDIEAGILTEEDTLQLLECMWLAMAQFIDLYISPTGGAFNEGYAHWEAVTIGGQTPEGLDATNELTYLFLQSKREFPLHYPDLAARIHGRVSQRYLYEVAETIKEGSGFPKLINDEEVVPLLLAKGATFEEAYDYAVSGCAECRMPNRDTYTSPCAYINFPAAVEMTIYNGKMKLHGDEQIGLKTGDPRDFVTWEEFWQAYLAQHINFLKQAFIQQHVIINLRAKHFAWPLGSALHDLCMKTYKDIHTPVIEGGIDLGYFEFMGYGTVVDSLAAIKKLVYEDKTLTMAELVEAMEYNFEGREVVRQWLLNAPKYGNNDAYADAIAKELDRQCLQFTQKYSQELGVHLDLRLVPFTSHVPFGKVVSATPNGRKAYTPLSDGSSASQGADVNGPTAVLLSNYASKNFGFRERAARLLNVTLSPSCVAGDEGTGKLVAFIRSWCDLKLWHIQFNVINKETLLMAKKEPDKYRNLIVRIAGYSAYFTDLSPDLQDDLIARTAHTAI</sequence>
<dbReference type="InterPro" id="IPR004184">
    <property type="entry name" value="PFL_dom"/>
</dbReference>
<dbReference type="Gene3D" id="3.20.70.20">
    <property type="match status" value="1"/>
</dbReference>
<feature type="domain" description="PFL" evidence="6">
    <location>
        <begin position="27"/>
        <end position="695"/>
    </location>
</feature>
<evidence type="ECO:0000313" key="7">
    <source>
        <dbReference type="EMBL" id="XFO68413.1"/>
    </source>
</evidence>